<dbReference type="Proteomes" id="UP000269665">
    <property type="component" value="Unassembled WGS sequence"/>
</dbReference>
<name>A0A8B3F9E3_PECPM</name>
<dbReference type="AlphaFoldDB" id="A0A8B3F9E3"/>
<gene>
    <name evidence="1" type="ORF">C5E00_01890</name>
</gene>
<dbReference type="OrthoDB" id="6628168at2"/>
<protein>
    <submittedName>
        <fullName evidence="1">Uncharacterized protein</fullName>
    </submittedName>
</protein>
<dbReference type="EMBL" id="PSZG01000001">
    <property type="protein sequence ID" value="RKO75624.1"/>
    <property type="molecule type" value="Genomic_DNA"/>
</dbReference>
<evidence type="ECO:0000313" key="2">
    <source>
        <dbReference type="Proteomes" id="UP000269665"/>
    </source>
</evidence>
<dbReference type="KEGG" id="ppar:A8F97_10870"/>
<dbReference type="Pfam" id="PF18616">
    <property type="entry name" value="CdiI_3"/>
    <property type="match status" value="1"/>
</dbReference>
<comment type="caution">
    <text evidence="1">The sequence shown here is derived from an EMBL/GenBank/DDBJ whole genome shotgun (WGS) entry which is preliminary data.</text>
</comment>
<sequence>MTTLRKLVGDINMTKEPHQQSSLELWFDRVLDVPIEKLTVEDLCRAIRQELFIEQLIPRVLDVLNEDPLAGEYYDGELIAALSIIKREKLMYHKNSFIKIKEIINQINPADISDDLKNDILKINQMIS</sequence>
<dbReference type="CDD" id="cd20691">
    <property type="entry name" value="CdiI_EC536-like"/>
    <property type="match status" value="1"/>
</dbReference>
<evidence type="ECO:0000313" key="1">
    <source>
        <dbReference type="EMBL" id="RKO75624.1"/>
    </source>
</evidence>
<organism evidence="1 2">
    <name type="scientific">Pectobacterium parmentieri</name>
    <dbReference type="NCBI Taxonomy" id="1905730"/>
    <lineage>
        <taxon>Bacteria</taxon>
        <taxon>Pseudomonadati</taxon>
        <taxon>Pseudomonadota</taxon>
        <taxon>Gammaproteobacteria</taxon>
        <taxon>Enterobacterales</taxon>
        <taxon>Pectobacteriaceae</taxon>
        <taxon>Pectobacterium</taxon>
    </lineage>
</organism>
<reference evidence="1 2" key="1">
    <citation type="journal article" date="2018" name="BMC Genomics">
        <title>High genomic variability in the plant pathogenic bacterium Pectobacterium parmentieri deciphered from de novo assembled complete genomes.</title>
        <authorList>
            <person name="Zoledowska S."/>
            <person name="Motyka-Pomagruk A."/>
            <person name="Sledz W."/>
            <person name="Mengoni A."/>
            <person name="Lojkowska E."/>
        </authorList>
    </citation>
    <scope>NUCLEOTIDE SEQUENCE [LARGE SCALE GENOMIC DNA]</scope>
    <source>
        <strain evidence="1 2">IFB5626</strain>
    </source>
</reference>
<dbReference type="InterPro" id="IPR040547">
    <property type="entry name" value="CdiI"/>
</dbReference>
<proteinExistence type="predicted"/>
<accession>A0A8B3F9E3</accession>